<dbReference type="OrthoDB" id="1445569at2"/>
<protein>
    <submittedName>
        <fullName evidence="2">TIGR02588 family protein</fullName>
    </submittedName>
</protein>
<accession>A0A1Q9ARQ0</accession>
<dbReference type="InterPro" id="IPR013417">
    <property type="entry name" value="CHP02588"/>
</dbReference>
<dbReference type="AlphaFoldDB" id="A0A1Q9ARQ0"/>
<organism evidence="2 3">
    <name type="scientific">Xaviernesmea oryzae</name>
    <dbReference type="NCBI Taxonomy" id="464029"/>
    <lineage>
        <taxon>Bacteria</taxon>
        <taxon>Pseudomonadati</taxon>
        <taxon>Pseudomonadota</taxon>
        <taxon>Alphaproteobacteria</taxon>
        <taxon>Hyphomicrobiales</taxon>
        <taxon>Rhizobiaceae</taxon>
        <taxon>Rhizobium/Agrobacterium group</taxon>
        <taxon>Xaviernesmea</taxon>
    </lineage>
</organism>
<sequence>MSKGPTTETRAHWIEWATGLTATILVVAMIGWVAYDAATGTHAEPELVVTITAQRPAAGGTQVSFTISNTGKRSAAGVPVTGLLVRDGIVKERREVTFDYVPAQSHEDGVLIFTEDPSGAQIDLHASGYRDP</sequence>
<keyword evidence="3" id="KW-1185">Reference proteome</keyword>
<keyword evidence="1" id="KW-0812">Transmembrane</keyword>
<dbReference type="EMBL" id="MKIP01000058">
    <property type="protein sequence ID" value="OLP58080.1"/>
    <property type="molecule type" value="Genomic_DNA"/>
</dbReference>
<reference evidence="2 3" key="1">
    <citation type="submission" date="2016-09" db="EMBL/GenBank/DDBJ databases">
        <title>Rhizobium sp. nov., a novel species isolated from the rice rhizosphere.</title>
        <authorList>
            <person name="Zhao J."/>
            <person name="Zhang X."/>
        </authorList>
    </citation>
    <scope>NUCLEOTIDE SEQUENCE [LARGE SCALE GENOMIC DNA]</scope>
    <source>
        <strain evidence="2 3">1.7048</strain>
    </source>
</reference>
<dbReference type="Proteomes" id="UP000186364">
    <property type="component" value="Unassembled WGS sequence"/>
</dbReference>
<evidence type="ECO:0000256" key="1">
    <source>
        <dbReference type="SAM" id="Phobius"/>
    </source>
</evidence>
<keyword evidence="1" id="KW-1133">Transmembrane helix</keyword>
<dbReference type="RefSeq" id="WP_075629290.1">
    <property type="nucleotide sequence ID" value="NZ_FOAM01000013.1"/>
</dbReference>
<name>A0A1Q9ARQ0_9HYPH</name>
<feature type="transmembrane region" description="Helical" evidence="1">
    <location>
        <begin position="12"/>
        <end position="35"/>
    </location>
</feature>
<evidence type="ECO:0000313" key="3">
    <source>
        <dbReference type="Proteomes" id="UP000186364"/>
    </source>
</evidence>
<proteinExistence type="predicted"/>
<keyword evidence="1" id="KW-0472">Membrane</keyword>
<dbReference type="NCBIfam" id="TIGR02588">
    <property type="entry name" value="TIGR02588 family protein"/>
    <property type="match status" value="1"/>
</dbReference>
<gene>
    <name evidence="2" type="ORF">BJF93_05455</name>
</gene>
<evidence type="ECO:0000313" key="2">
    <source>
        <dbReference type="EMBL" id="OLP58080.1"/>
    </source>
</evidence>
<comment type="caution">
    <text evidence="2">The sequence shown here is derived from an EMBL/GenBank/DDBJ whole genome shotgun (WGS) entry which is preliminary data.</text>
</comment>